<name>A0AAV7WSP6_PLEWA</name>
<comment type="caution">
    <text evidence="2">The sequence shown here is derived from an EMBL/GenBank/DDBJ whole genome shotgun (WGS) entry which is preliminary data.</text>
</comment>
<protein>
    <submittedName>
        <fullName evidence="2">Uncharacterized protein</fullName>
    </submittedName>
</protein>
<feature type="compositionally biased region" description="Gly residues" evidence="1">
    <location>
        <begin position="1"/>
        <end position="10"/>
    </location>
</feature>
<feature type="region of interest" description="Disordered" evidence="1">
    <location>
        <begin position="1"/>
        <end position="81"/>
    </location>
</feature>
<dbReference type="AlphaFoldDB" id="A0AAV7WSP6"/>
<keyword evidence="3" id="KW-1185">Reference proteome</keyword>
<accession>A0AAV7WSP6</accession>
<gene>
    <name evidence="2" type="ORF">NDU88_003408</name>
</gene>
<proteinExistence type="predicted"/>
<evidence type="ECO:0000313" key="3">
    <source>
        <dbReference type="Proteomes" id="UP001066276"/>
    </source>
</evidence>
<feature type="compositionally biased region" description="Basic and acidic residues" evidence="1">
    <location>
        <begin position="14"/>
        <end position="31"/>
    </location>
</feature>
<dbReference type="Proteomes" id="UP001066276">
    <property type="component" value="Chromosome 1_1"/>
</dbReference>
<reference evidence="2" key="1">
    <citation type="journal article" date="2022" name="bioRxiv">
        <title>Sequencing and chromosome-scale assembly of the giantPleurodeles waltlgenome.</title>
        <authorList>
            <person name="Brown T."/>
            <person name="Elewa A."/>
            <person name="Iarovenko S."/>
            <person name="Subramanian E."/>
            <person name="Araus A.J."/>
            <person name="Petzold A."/>
            <person name="Susuki M."/>
            <person name="Suzuki K.-i.T."/>
            <person name="Hayashi T."/>
            <person name="Toyoda A."/>
            <person name="Oliveira C."/>
            <person name="Osipova E."/>
            <person name="Leigh N.D."/>
            <person name="Simon A."/>
            <person name="Yun M.H."/>
        </authorList>
    </citation>
    <scope>NUCLEOTIDE SEQUENCE</scope>
    <source>
        <strain evidence="2">20211129_DDA</strain>
        <tissue evidence="2">Liver</tissue>
    </source>
</reference>
<sequence>MTQNEGGEGAGRAEQAERDEGSMLQCEDYRKLSGIKEPSDSGQEGSKNPPAALHGANQPRFRSSVATPGASPSLGGVVGRE</sequence>
<organism evidence="2 3">
    <name type="scientific">Pleurodeles waltl</name>
    <name type="common">Iberian ribbed newt</name>
    <dbReference type="NCBI Taxonomy" id="8319"/>
    <lineage>
        <taxon>Eukaryota</taxon>
        <taxon>Metazoa</taxon>
        <taxon>Chordata</taxon>
        <taxon>Craniata</taxon>
        <taxon>Vertebrata</taxon>
        <taxon>Euteleostomi</taxon>
        <taxon>Amphibia</taxon>
        <taxon>Batrachia</taxon>
        <taxon>Caudata</taxon>
        <taxon>Salamandroidea</taxon>
        <taxon>Salamandridae</taxon>
        <taxon>Pleurodelinae</taxon>
        <taxon>Pleurodeles</taxon>
    </lineage>
</organism>
<dbReference type="EMBL" id="JANPWB010000001">
    <property type="protein sequence ID" value="KAJ1215801.1"/>
    <property type="molecule type" value="Genomic_DNA"/>
</dbReference>
<evidence type="ECO:0000256" key="1">
    <source>
        <dbReference type="SAM" id="MobiDB-lite"/>
    </source>
</evidence>
<evidence type="ECO:0000313" key="2">
    <source>
        <dbReference type="EMBL" id="KAJ1215801.1"/>
    </source>
</evidence>